<reference evidence="10" key="2">
    <citation type="submission" date="2025-09" db="UniProtKB">
        <authorList>
            <consortium name="Ensembl"/>
        </authorList>
    </citation>
    <scope>IDENTIFICATION</scope>
</reference>
<dbReference type="PANTHER" id="PTHR12411">
    <property type="entry name" value="CYSTEINE PROTEASE FAMILY C1-RELATED"/>
    <property type="match status" value="1"/>
</dbReference>
<evidence type="ECO:0000256" key="7">
    <source>
        <dbReference type="SAM" id="SignalP"/>
    </source>
</evidence>
<feature type="chain" id="PRO_5035721521" evidence="7">
    <location>
        <begin position="20"/>
        <end position="337"/>
    </location>
</feature>
<dbReference type="InterPro" id="IPR013201">
    <property type="entry name" value="Prot_inhib_I29"/>
</dbReference>
<reference evidence="10" key="1">
    <citation type="submission" date="2025-08" db="UniProtKB">
        <authorList>
            <consortium name="Ensembl"/>
        </authorList>
    </citation>
    <scope>IDENTIFICATION</scope>
</reference>
<evidence type="ECO:0000313" key="11">
    <source>
        <dbReference type="Proteomes" id="UP000694389"/>
    </source>
</evidence>
<keyword evidence="11" id="KW-1185">Reference proteome</keyword>
<dbReference type="CDD" id="cd02248">
    <property type="entry name" value="Peptidase_C1A"/>
    <property type="match status" value="1"/>
</dbReference>
<dbReference type="InterPro" id="IPR039417">
    <property type="entry name" value="Peptidase_C1A_papain-like"/>
</dbReference>
<dbReference type="Gene3D" id="3.90.70.10">
    <property type="entry name" value="Cysteine proteinases"/>
    <property type="match status" value="1"/>
</dbReference>
<dbReference type="InterPro" id="IPR038765">
    <property type="entry name" value="Papain-like_cys_pep_sf"/>
</dbReference>
<evidence type="ECO:0000313" key="10">
    <source>
        <dbReference type="Ensembl" id="ENSDLAP00005073342.1"/>
    </source>
</evidence>
<keyword evidence="2" id="KW-0645">Protease</keyword>
<keyword evidence="7" id="KW-0732">Signal</keyword>
<keyword evidence="4" id="KW-0788">Thiol protease</keyword>
<keyword evidence="6" id="KW-1015">Disulfide bond</keyword>
<feature type="domain" description="Peptidase C1A papain C-terminal" evidence="8">
    <location>
        <begin position="121"/>
        <end position="336"/>
    </location>
</feature>
<dbReference type="InterPro" id="IPR000169">
    <property type="entry name" value="Pept_cys_AS"/>
</dbReference>
<dbReference type="Pfam" id="PF08246">
    <property type="entry name" value="Inhibitor_I29"/>
    <property type="match status" value="1"/>
</dbReference>
<dbReference type="Pfam" id="PF00112">
    <property type="entry name" value="Peptidase_C1"/>
    <property type="match status" value="1"/>
</dbReference>
<dbReference type="PROSITE" id="PS00639">
    <property type="entry name" value="THIOL_PROTEASE_HIS"/>
    <property type="match status" value="1"/>
</dbReference>
<sequence>GVRMKLLLVVAAVLAVASCASISLEDLEFHAWKLKFGRVYSSPSEEAHRRQIWLNNRKLVLVHNIMADEGIKSYRLGMTYFADMENEEYKRLISQGCLGSFNASQPRRGSTFFRLPEGTDLPNSVDWRDKGYVTDVKDQKECGSCWAFSTTGSLEGQNFKKTGKLVSLSEQQLVDCSGDYGNMGCMGGLMDNAFQYIIANGGIDTEDSYPYEAEDGQCRYNPDTIGAKCTGYVDVKQGDEDALQEALATIGPVSVAIDASHSSFQLYESGVYDEPECSSTELDHGVLAVGYGSDSGRDFWLVKNSWGLSWGDKGYIKMTRNKHNQCGIATASSYPLV</sequence>
<feature type="signal peptide" evidence="7">
    <location>
        <begin position="1"/>
        <end position="19"/>
    </location>
</feature>
<evidence type="ECO:0000256" key="3">
    <source>
        <dbReference type="ARBA" id="ARBA00022801"/>
    </source>
</evidence>
<keyword evidence="3" id="KW-0378">Hydrolase</keyword>
<keyword evidence="5" id="KW-0865">Zymogen</keyword>
<dbReference type="SMART" id="SM00848">
    <property type="entry name" value="Inhibitor_I29"/>
    <property type="match status" value="1"/>
</dbReference>
<evidence type="ECO:0000256" key="2">
    <source>
        <dbReference type="ARBA" id="ARBA00022670"/>
    </source>
</evidence>
<evidence type="ECO:0000256" key="6">
    <source>
        <dbReference type="ARBA" id="ARBA00023157"/>
    </source>
</evidence>
<dbReference type="PROSITE" id="PS00640">
    <property type="entry name" value="THIOL_PROTEASE_ASN"/>
    <property type="match status" value="1"/>
</dbReference>
<name>A0A8P4GA89_DICLA</name>
<accession>A0A8P4GA89</accession>
<evidence type="ECO:0000256" key="5">
    <source>
        <dbReference type="ARBA" id="ARBA00023145"/>
    </source>
</evidence>
<dbReference type="SMART" id="SM00645">
    <property type="entry name" value="Pept_C1"/>
    <property type="match status" value="1"/>
</dbReference>
<comment type="similarity">
    <text evidence="1">Belongs to the peptidase C1 family.</text>
</comment>
<feature type="domain" description="Cathepsin propeptide inhibitor" evidence="9">
    <location>
        <begin position="29"/>
        <end position="89"/>
    </location>
</feature>
<dbReference type="InterPro" id="IPR013128">
    <property type="entry name" value="Peptidase_C1A"/>
</dbReference>
<dbReference type="InterPro" id="IPR025660">
    <property type="entry name" value="Pept_his_AS"/>
</dbReference>
<dbReference type="GO" id="GO:0006508">
    <property type="term" value="P:proteolysis"/>
    <property type="evidence" value="ECO:0007669"/>
    <property type="project" value="UniProtKB-KW"/>
</dbReference>
<dbReference type="Proteomes" id="UP000694389">
    <property type="component" value="Unassembled WGS sequence"/>
</dbReference>
<dbReference type="AlphaFoldDB" id="A0A8P4GA89"/>
<dbReference type="PROSITE" id="PS00139">
    <property type="entry name" value="THIOL_PROTEASE_CYS"/>
    <property type="match status" value="1"/>
</dbReference>
<dbReference type="GO" id="GO:0008234">
    <property type="term" value="F:cysteine-type peptidase activity"/>
    <property type="evidence" value="ECO:0007669"/>
    <property type="project" value="UniProtKB-KW"/>
</dbReference>
<gene>
    <name evidence="10" type="primary">ctsl.1</name>
</gene>
<dbReference type="InterPro" id="IPR025661">
    <property type="entry name" value="Pept_asp_AS"/>
</dbReference>
<dbReference type="FunFam" id="3.90.70.10:FF:000006">
    <property type="entry name" value="Cathepsin S"/>
    <property type="match status" value="1"/>
</dbReference>
<evidence type="ECO:0000256" key="1">
    <source>
        <dbReference type="ARBA" id="ARBA00008455"/>
    </source>
</evidence>
<dbReference type="SUPFAM" id="SSF54001">
    <property type="entry name" value="Cysteine proteinases"/>
    <property type="match status" value="1"/>
</dbReference>
<proteinExistence type="inferred from homology"/>
<evidence type="ECO:0000259" key="8">
    <source>
        <dbReference type="SMART" id="SM00645"/>
    </source>
</evidence>
<organism evidence="10 11">
    <name type="scientific">Dicentrarchus labrax</name>
    <name type="common">European seabass</name>
    <name type="synonym">Morone labrax</name>
    <dbReference type="NCBI Taxonomy" id="13489"/>
    <lineage>
        <taxon>Eukaryota</taxon>
        <taxon>Metazoa</taxon>
        <taxon>Chordata</taxon>
        <taxon>Craniata</taxon>
        <taxon>Vertebrata</taxon>
        <taxon>Euteleostomi</taxon>
        <taxon>Actinopterygii</taxon>
        <taxon>Neopterygii</taxon>
        <taxon>Teleostei</taxon>
        <taxon>Neoteleostei</taxon>
        <taxon>Acanthomorphata</taxon>
        <taxon>Eupercaria</taxon>
        <taxon>Moronidae</taxon>
        <taxon>Dicentrarchus</taxon>
    </lineage>
</organism>
<dbReference type="PRINTS" id="PR00705">
    <property type="entry name" value="PAPAIN"/>
</dbReference>
<evidence type="ECO:0000256" key="4">
    <source>
        <dbReference type="ARBA" id="ARBA00022807"/>
    </source>
</evidence>
<protein>
    <submittedName>
        <fullName evidence="10">Cathepsin L.1</fullName>
    </submittedName>
</protein>
<dbReference type="GeneTree" id="ENSGT00940000163885"/>
<evidence type="ECO:0000259" key="9">
    <source>
        <dbReference type="SMART" id="SM00848"/>
    </source>
</evidence>
<dbReference type="InterPro" id="IPR000668">
    <property type="entry name" value="Peptidase_C1A_C"/>
</dbReference>
<dbReference type="Ensembl" id="ENSDLAT00005069766.1">
    <property type="protein sequence ID" value="ENSDLAP00005073342.1"/>
    <property type="gene ID" value="ENSDLAG00005034220.1"/>
</dbReference>